<keyword evidence="9" id="KW-1185">Reference proteome</keyword>
<comment type="caution">
    <text evidence="8">The sequence shown here is derived from an EMBL/GenBank/DDBJ whole genome shotgun (WGS) entry which is preliminary data.</text>
</comment>
<dbReference type="PANTHER" id="PTHR22923">
    <property type="entry name" value="CEREBELLIN-RELATED"/>
    <property type="match status" value="1"/>
</dbReference>
<dbReference type="Pfam" id="PF00386">
    <property type="entry name" value="C1q"/>
    <property type="match status" value="1"/>
</dbReference>
<dbReference type="SMART" id="SM00110">
    <property type="entry name" value="C1Q"/>
    <property type="match status" value="1"/>
</dbReference>
<evidence type="ECO:0000259" key="7">
    <source>
        <dbReference type="PROSITE" id="PS50871"/>
    </source>
</evidence>
<evidence type="ECO:0000256" key="5">
    <source>
        <dbReference type="SAM" id="MobiDB-lite"/>
    </source>
</evidence>
<feature type="signal peptide" evidence="6">
    <location>
        <begin position="1"/>
        <end position="19"/>
    </location>
</feature>
<comment type="subcellular location">
    <subcellularLocation>
        <location evidence="1">Secreted</location>
    </subcellularLocation>
</comment>
<keyword evidence="2" id="KW-0964">Secreted</keyword>
<evidence type="ECO:0000256" key="3">
    <source>
        <dbReference type="ARBA" id="ARBA00022729"/>
    </source>
</evidence>
<evidence type="ECO:0000313" key="8">
    <source>
        <dbReference type="EMBL" id="TDH09040.1"/>
    </source>
</evidence>
<feature type="region of interest" description="Disordered" evidence="5">
    <location>
        <begin position="38"/>
        <end position="57"/>
    </location>
</feature>
<keyword evidence="3 6" id="KW-0732">Signal</keyword>
<dbReference type="PRINTS" id="PR00007">
    <property type="entry name" value="COMPLEMNTC1Q"/>
</dbReference>
<dbReference type="PROSITE" id="PS50871">
    <property type="entry name" value="C1Q"/>
    <property type="match status" value="1"/>
</dbReference>
<organism evidence="8 9">
    <name type="scientific">Perca flavescens</name>
    <name type="common">American yellow perch</name>
    <name type="synonym">Morone flavescens</name>
    <dbReference type="NCBI Taxonomy" id="8167"/>
    <lineage>
        <taxon>Eukaryota</taxon>
        <taxon>Metazoa</taxon>
        <taxon>Chordata</taxon>
        <taxon>Craniata</taxon>
        <taxon>Vertebrata</taxon>
        <taxon>Euteleostomi</taxon>
        <taxon>Actinopterygii</taxon>
        <taxon>Neopterygii</taxon>
        <taxon>Teleostei</taxon>
        <taxon>Neoteleostei</taxon>
        <taxon>Acanthomorphata</taxon>
        <taxon>Eupercaria</taxon>
        <taxon>Perciformes</taxon>
        <taxon>Percoidei</taxon>
        <taxon>Percidae</taxon>
        <taxon>Percinae</taxon>
        <taxon>Perca</taxon>
    </lineage>
</organism>
<evidence type="ECO:0000256" key="6">
    <source>
        <dbReference type="SAM" id="SignalP"/>
    </source>
</evidence>
<evidence type="ECO:0000256" key="4">
    <source>
        <dbReference type="SAM" id="Coils"/>
    </source>
</evidence>
<evidence type="ECO:0000313" key="9">
    <source>
        <dbReference type="Proteomes" id="UP000295070"/>
    </source>
</evidence>
<feature type="domain" description="C1q" evidence="7">
    <location>
        <begin position="155"/>
        <end position="291"/>
    </location>
</feature>
<reference evidence="8 9" key="1">
    <citation type="submission" date="2019-01" db="EMBL/GenBank/DDBJ databases">
        <title>A chromosome-scale genome assembly of the yellow perch, Perca flavescens.</title>
        <authorList>
            <person name="Feron R."/>
            <person name="Morvezen R."/>
            <person name="Bestin A."/>
            <person name="Haffray P."/>
            <person name="Klopp C."/>
            <person name="Zahm M."/>
            <person name="Cabau C."/>
            <person name="Roques C."/>
            <person name="Donnadieu C."/>
            <person name="Bouchez O."/>
            <person name="Christie M."/>
            <person name="Larson W."/>
            <person name="Guiguen Y."/>
        </authorList>
    </citation>
    <scope>NUCLEOTIDE SEQUENCE [LARGE SCALE GENOMIC DNA]</scope>
    <source>
        <strain evidence="8">YP-PL-M2</strain>
        <tissue evidence="8">Blood</tissue>
    </source>
</reference>
<dbReference type="SUPFAM" id="SSF49842">
    <property type="entry name" value="TNF-like"/>
    <property type="match status" value="1"/>
</dbReference>
<dbReference type="Gene3D" id="2.60.120.40">
    <property type="match status" value="1"/>
</dbReference>
<feature type="chain" id="PRO_5019727682" description="C1q domain-containing protein" evidence="6">
    <location>
        <begin position="20"/>
        <end position="291"/>
    </location>
</feature>
<dbReference type="PANTHER" id="PTHR22923:SF102">
    <property type="entry name" value="CEREBELLIN 13-RELATED"/>
    <property type="match status" value="1"/>
</dbReference>
<accession>A0A484D2H5</accession>
<dbReference type="InterPro" id="IPR001073">
    <property type="entry name" value="C1q_dom"/>
</dbReference>
<evidence type="ECO:0000256" key="1">
    <source>
        <dbReference type="ARBA" id="ARBA00004613"/>
    </source>
</evidence>
<feature type="coiled-coil region" evidence="4">
    <location>
        <begin position="63"/>
        <end position="153"/>
    </location>
</feature>
<dbReference type="AlphaFoldDB" id="A0A484D2H5"/>
<dbReference type="InterPro" id="IPR008983">
    <property type="entry name" value="Tumour_necrosis_fac-like_dom"/>
</dbReference>
<dbReference type="GO" id="GO:0005576">
    <property type="term" value="C:extracellular region"/>
    <property type="evidence" value="ECO:0007669"/>
    <property type="project" value="UniProtKB-SubCell"/>
</dbReference>
<name>A0A484D2H5_PERFV</name>
<dbReference type="Proteomes" id="UP000295070">
    <property type="component" value="Chromosome 8"/>
</dbReference>
<sequence>MRVVLGLLLLLLGPCGSGAQGEDGGPGEVGEINTFLEAGPRDEGDEQTEQTTKQTTPDIWAEVRAVRDMVVELQVELRNMEARVKYSEGQVNQLKTELIVTKVHVEQLQRETSVQEIRLTAIESKTRDLEEENADLQTRLSSSESRIDQLERKNAEKPKVAFYTALTEAGNVGPYNTDITLKYSKVFTNIGNAYNPATGFFTAPVNGVYYLQFTVCGSKKLYMAVFLYKNNQRIMYNHKVKEGGELDYFTNSVVLELKAGDEIHLDLPSDHAVFDDRNNYSTFSGSLLFPL</sequence>
<gene>
    <name evidence="8" type="ORF">EPR50_G00082650</name>
</gene>
<proteinExistence type="predicted"/>
<keyword evidence="4" id="KW-0175">Coiled coil</keyword>
<dbReference type="STRING" id="8167.A0A484D2H5"/>
<dbReference type="InterPro" id="IPR050822">
    <property type="entry name" value="Cerebellin_Synaptic_Org"/>
</dbReference>
<dbReference type="Gene3D" id="1.10.287.1490">
    <property type="match status" value="1"/>
</dbReference>
<protein>
    <recommendedName>
        <fullName evidence="7">C1q domain-containing protein</fullName>
    </recommendedName>
</protein>
<dbReference type="EMBL" id="SCKG01000008">
    <property type="protein sequence ID" value="TDH09040.1"/>
    <property type="molecule type" value="Genomic_DNA"/>
</dbReference>
<evidence type="ECO:0000256" key="2">
    <source>
        <dbReference type="ARBA" id="ARBA00022525"/>
    </source>
</evidence>